<protein>
    <submittedName>
        <fullName evidence="2">Putative secreted protein</fullName>
    </submittedName>
</protein>
<evidence type="ECO:0000256" key="1">
    <source>
        <dbReference type="SAM" id="SignalP"/>
    </source>
</evidence>
<dbReference type="AlphaFoldDB" id="A0A2M4DF48"/>
<proteinExistence type="predicted"/>
<evidence type="ECO:0000313" key="2">
    <source>
        <dbReference type="EMBL" id="MBW76145.1"/>
    </source>
</evidence>
<dbReference type="EMBL" id="GGFL01011967">
    <property type="protein sequence ID" value="MBW76145.1"/>
    <property type="molecule type" value="Transcribed_RNA"/>
</dbReference>
<sequence length="68" mass="7714">MHLCFFAAQRMLNLVLCQCGVWGRLAGGRGRESSSRAFHYFLCPCQRFADGRRRRGAGQAEHHTKSTD</sequence>
<accession>A0A2M4DF48</accession>
<feature type="chain" id="PRO_5014979896" evidence="1">
    <location>
        <begin position="18"/>
        <end position="68"/>
    </location>
</feature>
<organism evidence="2">
    <name type="scientific">Anopheles darlingi</name>
    <name type="common">Mosquito</name>
    <dbReference type="NCBI Taxonomy" id="43151"/>
    <lineage>
        <taxon>Eukaryota</taxon>
        <taxon>Metazoa</taxon>
        <taxon>Ecdysozoa</taxon>
        <taxon>Arthropoda</taxon>
        <taxon>Hexapoda</taxon>
        <taxon>Insecta</taxon>
        <taxon>Pterygota</taxon>
        <taxon>Neoptera</taxon>
        <taxon>Endopterygota</taxon>
        <taxon>Diptera</taxon>
        <taxon>Nematocera</taxon>
        <taxon>Culicoidea</taxon>
        <taxon>Culicidae</taxon>
        <taxon>Anophelinae</taxon>
        <taxon>Anopheles</taxon>
    </lineage>
</organism>
<name>A0A2M4DF48_ANODA</name>
<keyword evidence="1" id="KW-0732">Signal</keyword>
<feature type="signal peptide" evidence="1">
    <location>
        <begin position="1"/>
        <end position="17"/>
    </location>
</feature>
<reference evidence="2" key="1">
    <citation type="submission" date="2018-01" db="EMBL/GenBank/DDBJ databases">
        <title>An insight into the sialome of Amazonian anophelines.</title>
        <authorList>
            <person name="Ribeiro J.M."/>
            <person name="Scarpassa V."/>
            <person name="Calvo E."/>
        </authorList>
    </citation>
    <scope>NUCLEOTIDE SEQUENCE</scope>
</reference>